<dbReference type="Gene3D" id="3.30.530.20">
    <property type="match status" value="1"/>
</dbReference>
<dbReference type="PANTHER" id="PTHR13510:SF44">
    <property type="entry name" value="RABENOSYN-5"/>
    <property type="match status" value="1"/>
</dbReference>
<gene>
    <name evidence="2" type="ORF">Poli38472_012608</name>
</gene>
<dbReference type="EMBL" id="SPLM01000076">
    <property type="protein sequence ID" value="TMW61417.1"/>
    <property type="molecule type" value="Genomic_DNA"/>
</dbReference>
<sequence length="485" mass="53863">MKSSLRLPPNALPQLNLSPAEERWVMDEATAVIAETLQREQRFMARGRILPKSGWRVIKSKDDFSVFKERSVMRMFNSTPPPSGAVLLPSERSASAAGAFFVDEIPDDPSIRLSRDHGSMTATRGMWMYTGRGDNEGIIANMKDHNIPMIKGTGYIEGTINDVLYGSLAADDYSWRFRTFYMKDKLADARILATIRRPTSDRAFEFLGIKWFTKESPRYVGSFVQPRDFIVLEANGTGVDDTGTPFGYHIVHSIRLRGVADLSEIGVTRAKMSLCFIIRQASDNKVHIFGRGFSDPRGDMLESVSVGMTADSMAAPANAVECSYAKKLMWMMRHQRRHVNKQTQTSITLVQCDSCDRSQTKLVTCQVCARVICSRCTVQRKVLVDITMEGVITERSLAFCFGCVVESKKITPGRVARDSYSNNFYPAEISPNESALHVTTPTDRLSYTTSPPAPTSRPPSVSGHNVSVCKKAKSSPPPAPGIVLY</sequence>
<feature type="region of interest" description="Disordered" evidence="1">
    <location>
        <begin position="440"/>
        <end position="485"/>
    </location>
</feature>
<dbReference type="PANTHER" id="PTHR13510">
    <property type="entry name" value="FYVE-FINGER-CONTAINING RAB5 EFFECTOR PROTEIN RABENOSYN-5-RELATED"/>
    <property type="match status" value="1"/>
</dbReference>
<organism evidence="2 3">
    <name type="scientific">Pythium oligandrum</name>
    <name type="common">Mycoparasitic fungus</name>
    <dbReference type="NCBI Taxonomy" id="41045"/>
    <lineage>
        <taxon>Eukaryota</taxon>
        <taxon>Sar</taxon>
        <taxon>Stramenopiles</taxon>
        <taxon>Oomycota</taxon>
        <taxon>Peronosporomycetes</taxon>
        <taxon>Pythiales</taxon>
        <taxon>Pythiaceae</taxon>
        <taxon>Pythium</taxon>
    </lineage>
</organism>
<keyword evidence="3" id="KW-1185">Reference proteome</keyword>
<name>A0A8K1CDR8_PYTOL</name>
<dbReference type="InterPro" id="IPR023393">
    <property type="entry name" value="START-like_dom_sf"/>
</dbReference>
<reference evidence="2" key="1">
    <citation type="submission" date="2019-03" db="EMBL/GenBank/DDBJ databases">
        <title>Long read genome sequence of the mycoparasitic Pythium oligandrum ATCC 38472 isolated from sugarbeet rhizosphere.</title>
        <authorList>
            <person name="Gaulin E."/>
        </authorList>
    </citation>
    <scope>NUCLEOTIDE SEQUENCE</scope>
    <source>
        <strain evidence="2">ATCC 38472_TT</strain>
    </source>
</reference>
<accession>A0A8K1CDR8</accession>
<protein>
    <recommendedName>
        <fullName evidence="4">FYVE-type domain-containing protein</fullName>
    </recommendedName>
</protein>
<evidence type="ECO:0008006" key="4">
    <source>
        <dbReference type="Google" id="ProtNLM"/>
    </source>
</evidence>
<evidence type="ECO:0000313" key="2">
    <source>
        <dbReference type="EMBL" id="TMW61417.1"/>
    </source>
</evidence>
<dbReference type="Proteomes" id="UP000794436">
    <property type="component" value="Unassembled WGS sequence"/>
</dbReference>
<dbReference type="OrthoDB" id="92924at2759"/>
<dbReference type="InterPro" id="IPR052727">
    <property type="entry name" value="Rab4/Rab5_effector"/>
</dbReference>
<feature type="compositionally biased region" description="Pro residues" evidence="1">
    <location>
        <begin position="475"/>
        <end position="485"/>
    </location>
</feature>
<comment type="caution">
    <text evidence="2">The sequence shown here is derived from an EMBL/GenBank/DDBJ whole genome shotgun (WGS) entry which is preliminary data.</text>
</comment>
<evidence type="ECO:0000256" key="1">
    <source>
        <dbReference type="SAM" id="MobiDB-lite"/>
    </source>
</evidence>
<dbReference type="AlphaFoldDB" id="A0A8K1CDR8"/>
<proteinExistence type="predicted"/>
<evidence type="ECO:0000313" key="3">
    <source>
        <dbReference type="Proteomes" id="UP000794436"/>
    </source>
</evidence>